<dbReference type="Gene3D" id="2.120.10.80">
    <property type="entry name" value="Kelch-type beta propeller"/>
    <property type="match status" value="1"/>
</dbReference>
<evidence type="ECO:0000313" key="1">
    <source>
        <dbReference type="EMBL" id="CAG5088717.1"/>
    </source>
</evidence>
<protein>
    <submittedName>
        <fullName evidence="1">Oidioi.mRNA.OKI2018_I69.PAR.g11945.t1.cds</fullName>
    </submittedName>
</protein>
<dbReference type="Proteomes" id="UP001158576">
    <property type="component" value="Chromosome PAR"/>
</dbReference>
<proteinExistence type="predicted"/>
<evidence type="ECO:0000313" key="2">
    <source>
        <dbReference type="Proteomes" id="UP001158576"/>
    </source>
</evidence>
<organism evidence="1 2">
    <name type="scientific">Oikopleura dioica</name>
    <name type="common">Tunicate</name>
    <dbReference type="NCBI Taxonomy" id="34765"/>
    <lineage>
        <taxon>Eukaryota</taxon>
        <taxon>Metazoa</taxon>
        <taxon>Chordata</taxon>
        <taxon>Tunicata</taxon>
        <taxon>Appendicularia</taxon>
        <taxon>Copelata</taxon>
        <taxon>Oikopleuridae</taxon>
        <taxon>Oikopleura</taxon>
    </lineage>
</organism>
<name>A0ABN7S135_OIKDI</name>
<accession>A0ABN7S135</accession>
<sequence>MKLLSTFLIGSSFGQTCPDEDLQKRCEDFCNADLAECYANCSNSSCQYECLGEAARCGAACPCNDECPDGCAGCGNPVCSCKDLHLNGEHEFCVDKFSDEHAACMKACPDDSCIADCSMELQTKVAECPCRSNCPGGCPCDNFTCQRYAVLLDEEMRLVGKIISRDGSVFEQRRYGPFLDVELDAACYAFFKGEHLMFGGMTKKRQVAKIEGCAIEDTGVQLGYSFDSYHGKCAIIENNIGFEDDMMNFCFGSSSKSCFEFDGVNSNPILASTKNDHSRGGLGIYKKQVFAIGGGAMNSDTFNSKLEFLGRNGWTEYEDFPKNSGIADMTIVSVLDTDQAFLFGGYDSNDLQSDVYEMMEDSQTQSFRFQFRQRLLKPLHEGSAVLLGSEVLLAGAEIQRMNLLPPYDVVELAELDPVLDNAVFYEVQADICLNSCEEFCFDSDHF</sequence>
<gene>
    <name evidence="1" type="ORF">OKIOD_LOCUS3503</name>
</gene>
<dbReference type="EMBL" id="OU015568">
    <property type="protein sequence ID" value="CAG5088717.1"/>
    <property type="molecule type" value="Genomic_DNA"/>
</dbReference>
<dbReference type="InterPro" id="IPR015915">
    <property type="entry name" value="Kelch-typ_b-propeller"/>
</dbReference>
<keyword evidence="2" id="KW-1185">Reference proteome</keyword>
<reference evidence="1 2" key="1">
    <citation type="submission" date="2021-04" db="EMBL/GenBank/DDBJ databases">
        <authorList>
            <person name="Bliznina A."/>
        </authorList>
    </citation>
    <scope>NUCLEOTIDE SEQUENCE [LARGE SCALE GENOMIC DNA]</scope>
</reference>